<dbReference type="GO" id="GO:0009279">
    <property type="term" value="C:cell outer membrane"/>
    <property type="evidence" value="ECO:0007669"/>
    <property type="project" value="UniProtKB-SubCell"/>
</dbReference>
<feature type="domain" description="TonB-dependent receptor plug" evidence="15">
    <location>
        <begin position="58"/>
        <end position="161"/>
    </location>
</feature>
<reference evidence="16 17" key="1">
    <citation type="journal article" date="2020" name="Microbiol. Resour. Announc.">
        <title>Complete genome sequence of Pseudomonas otitidis strain MrB4, isolated from Lake Biwa in Japan.</title>
        <authorList>
            <person name="Miyazaki K."/>
            <person name="Hase E."/>
            <person name="Maruya T."/>
        </authorList>
    </citation>
    <scope>NUCLEOTIDE SEQUENCE [LARGE SCALE GENOMIC DNA]</scope>
    <source>
        <strain evidence="16 17">MrB4</strain>
    </source>
</reference>
<dbReference type="InterPro" id="IPR011276">
    <property type="entry name" value="TonB_haem/Hb_rcpt"/>
</dbReference>
<dbReference type="InterPro" id="IPR012910">
    <property type="entry name" value="Plug_dom"/>
</dbReference>
<dbReference type="KEGG" id="poj:PtoMrB4_29140"/>
<dbReference type="GO" id="GO:0015344">
    <property type="term" value="F:siderophore uptake transmembrane transporter activity"/>
    <property type="evidence" value="ECO:0007669"/>
    <property type="project" value="TreeGrafter"/>
</dbReference>
<keyword evidence="7 11" id="KW-0798">TonB box</keyword>
<dbReference type="GeneID" id="57398130"/>
<keyword evidence="6 13" id="KW-0732">Signal</keyword>
<keyword evidence="8 10" id="KW-0472">Membrane</keyword>
<evidence type="ECO:0000256" key="9">
    <source>
        <dbReference type="ARBA" id="ARBA00023237"/>
    </source>
</evidence>
<evidence type="ECO:0000256" key="8">
    <source>
        <dbReference type="ARBA" id="ARBA00023136"/>
    </source>
</evidence>
<dbReference type="GO" id="GO:0044718">
    <property type="term" value="P:siderophore transmembrane transport"/>
    <property type="evidence" value="ECO:0007669"/>
    <property type="project" value="TreeGrafter"/>
</dbReference>
<dbReference type="PROSITE" id="PS52016">
    <property type="entry name" value="TONB_DEPENDENT_REC_3"/>
    <property type="match status" value="1"/>
</dbReference>
<evidence type="ECO:0000256" key="12">
    <source>
        <dbReference type="SAM" id="MobiDB-lite"/>
    </source>
</evidence>
<dbReference type="AlphaFoldDB" id="A0A679GQM2"/>
<keyword evidence="5 10" id="KW-0812">Transmembrane</keyword>
<dbReference type="InterPro" id="IPR000531">
    <property type="entry name" value="Beta-barrel_TonB"/>
</dbReference>
<dbReference type="Gene3D" id="2.40.170.20">
    <property type="entry name" value="TonB-dependent receptor, beta-barrel domain"/>
    <property type="match status" value="1"/>
</dbReference>
<accession>A0A679GQM2</accession>
<sequence length="684" mass="75003">MAVMPSPSFWRSAFLPSPATAWPLLLLLCAAAQAQGDGKTLVLDSTTVTATRSANSSFDLPASVSTVDRKALEDAQADSLSSVLRSLPNVNFGGGPRPAAQIPAIRGLQGPRIILTVDGARRNNEGGVNSPLLLDPDFIRQVDVVRGPMSAAYGSGGLGGVMAFETLAAEDYVDPERGYGGQAKVGYRSGNEAFSTHLTAAALNDQADVLASATYRNYGAIHTGKGGADSEYPNDGDLGASLLKAGLNLGELNRVELSRQTFDDDFTGPTNPGGNLVFPFDQDTRRRQEQYTGNWSFHDTDRSWLDGKLSLYRTRFSLAGHSRSTPPQADTSAMTRTDGGSLQNTSTFEVGEHYRQRLTYGVDYYKDTAENTSNGQGNSVLPDGELRALGGFIQSEQTFDRWTLIAALRHDDYRLSSPGQGDARHSRLSPKIALKYQPIDPLGLFVSYGEAFRAPTMTEMYGNLDTRRALFNFRPNPGLEPETSKTWEAGFTLDFSDLLAAGDQFRLKATGFDEDVYDLIDSQVVGTYVRQAPFAGVGQVFQRRNVARAERQGGEIEAAYELDRLSVGLGYSQLRSRNAQTGADLYAPPDKLALTLGYRLDEQWSINYRGQFVKAQDYDDTLLRRRDGYALHDIGLTWERDPYRVDLGVTNLFDQAYATYQQTQANTFSYEEGRSVNLTLSSRF</sequence>
<dbReference type="Pfam" id="PF07715">
    <property type="entry name" value="Plug"/>
    <property type="match status" value="1"/>
</dbReference>
<comment type="similarity">
    <text evidence="2 10 11">Belongs to the TonB-dependent receptor family.</text>
</comment>
<feature type="compositionally biased region" description="Polar residues" evidence="12">
    <location>
        <begin position="322"/>
        <end position="345"/>
    </location>
</feature>
<proteinExistence type="inferred from homology"/>
<evidence type="ECO:0000256" key="10">
    <source>
        <dbReference type="PROSITE-ProRule" id="PRU01360"/>
    </source>
</evidence>
<evidence type="ECO:0000256" key="13">
    <source>
        <dbReference type="SAM" id="SignalP"/>
    </source>
</evidence>
<dbReference type="PANTHER" id="PTHR30069:SF41">
    <property type="entry name" value="HEME_HEMOPEXIN UTILIZATION PROTEIN C"/>
    <property type="match status" value="1"/>
</dbReference>
<dbReference type="GO" id="GO:0015232">
    <property type="term" value="F:heme transmembrane transporter activity"/>
    <property type="evidence" value="ECO:0007669"/>
    <property type="project" value="InterPro"/>
</dbReference>
<organism evidence="16 17">
    <name type="scientific">Metapseudomonas otitidis</name>
    <dbReference type="NCBI Taxonomy" id="319939"/>
    <lineage>
        <taxon>Bacteria</taxon>
        <taxon>Pseudomonadati</taxon>
        <taxon>Pseudomonadota</taxon>
        <taxon>Gammaproteobacteria</taxon>
        <taxon>Pseudomonadales</taxon>
        <taxon>Pseudomonadaceae</taxon>
        <taxon>Metapseudomonas</taxon>
    </lineage>
</organism>
<dbReference type="Pfam" id="PF00593">
    <property type="entry name" value="TonB_dep_Rec_b-barrel"/>
    <property type="match status" value="1"/>
</dbReference>
<dbReference type="Gene3D" id="2.170.130.10">
    <property type="entry name" value="TonB-dependent receptor, plug domain"/>
    <property type="match status" value="1"/>
</dbReference>
<dbReference type="InterPro" id="IPR037066">
    <property type="entry name" value="Plug_dom_sf"/>
</dbReference>
<dbReference type="RefSeq" id="WP_172433720.1">
    <property type="nucleotide sequence ID" value="NZ_AP022642.1"/>
</dbReference>
<dbReference type="CDD" id="cd01347">
    <property type="entry name" value="ligand_gated_channel"/>
    <property type="match status" value="1"/>
</dbReference>
<comment type="subcellular location">
    <subcellularLocation>
        <location evidence="1 10">Cell outer membrane</location>
        <topology evidence="1 10">Multi-pass membrane protein</topology>
    </subcellularLocation>
</comment>
<evidence type="ECO:0000256" key="11">
    <source>
        <dbReference type="RuleBase" id="RU003357"/>
    </source>
</evidence>
<evidence type="ECO:0000256" key="2">
    <source>
        <dbReference type="ARBA" id="ARBA00009810"/>
    </source>
</evidence>
<feature type="domain" description="TonB-dependent receptor-like beta-barrel" evidence="14">
    <location>
        <begin position="261"/>
        <end position="652"/>
    </location>
</feature>
<evidence type="ECO:0000256" key="1">
    <source>
        <dbReference type="ARBA" id="ARBA00004571"/>
    </source>
</evidence>
<feature type="chain" id="PRO_5025371270" evidence="13">
    <location>
        <begin position="35"/>
        <end position="684"/>
    </location>
</feature>
<dbReference type="SUPFAM" id="SSF56935">
    <property type="entry name" value="Porins"/>
    <property type="match status" value="1"/>
</dbReference>
<dbReference type="EMBL" id="AP022642">
    <property type="protein sequence ID" value="BCA28937.1"/>
    <property type="molecule type" value="Genomic_DNA"/>
</dbReference>
<feature type="signal peptide" evidence="13">
    <location>
        <begin position="1"/>
        <end position="34"/>
    </location>
</feature>
<evidence type="ECO:0000256" key="6">
    <source>
        <dbReference type="ARBA" id="ARBA00022729"/>
    </source>
</evidence>
<dbReference type="Proteomes" id="UP000501237">
    <property type="component" value="Chromosome"/>
</dbReference>
<dbReference type="NCBIfam" id="TIGR01785">
    <property type="entry name" value="TonB-hemin"/>
    <property type="match status" value="1"/>
</dbReference>
<dbReference type="InterPro" id="IPR039426">
    <property type="entry name" value="TonB-dep_rcpt-like"/>
</dbReference>
<keyword evidence="9 10" id="KW-0998">Cell outer membrane</keyword>
<evidence type="ECO:0000259" key="14">
    <source>
        <dbReference type="Pfam" id="PF00593"/>
    </source>
</evidence>
<evidence type="ECO:0000313" key="17">
    <source>
        <dbReference type="Proteomes" id="UP000501237"/>
    </source>
</evidence>
<evidence type="ECO:0000256" key="5">
    <source>
        <dbReference type="ARBA" id="ARBA00022692"/>
    </source>
</evidence>
<feature type="region of interest" description="Disordered" evidence="12">
    <location>
        <begin position="320"/>
        <end position="345"/>
    </location>
</feature>
<evidence type="ECO:0000256" key="7">
    <source>
        <dbReference type="ARBA" id="ARBA00023077"/>
    </source>
</evidence>
<name>A0A679GQM2_9GAMM</name>
<gene>
    <name evidence="16" type="ORF">PtoMrB4_29140</name>
</gene>
<keyword evidence="3 10" id="KW-0813">Transport</keyword>
<evidence type="ECO:0000259" key="15">
    <source>
        <dbReference type="Pfam" id="PF07715"/>
    </source>
</evidence>
<keyword evidence="16" id="KW-0675">Receptor</keyword>
<dbReference type="InterPro" id="IPR010949">
    <property type="entry name" value="TonB_Hb/transfer/lactofer_rcpt"/>
</dbReference>
<evidence type="ECO:0000256" key="3">
    <source>
        <dbReference type="ARBA" id="ARBA00022448"/>
    </source>
</evidence>
<dbReference type="InterPro" id="IPR036942">
    <property type="entry name" value="Beta-barrel_TonB_sf"/>
</dbReference>
<protein>
    <submittedName>
        <fullName evidence="16">TonB-dependent heme/hemoglobin receptor family protein</fullName>
    </submittedName>
</protein>
<evidence type="ECO:0000313" key="16">
    <source>
        <dbReference type="EMBL" id="BCA28937.1"/>
    </source>
</evidence>
<evidence type="ECO:0000256" key="4">
    <source>
        <dbReference type="ARBA" id="ARBA00022452"/>
    </source>
</evidence>
<dbReference type="NCBIfam" id="TIGR01786">
    <property type="entry name" value="TonB-hemlactrns"/>
    <property type="match status" value="1"/>
</dbReference>
<dbReference type="PANTHER" id="PTHR30069">
    <property type="entry name" value="TONB-DEPENDENT OUTER MEMBRANE RECEPTOR"/>
    <property type="match status" value="1"/>
</dbReference>
<keyword evidence="4 10" id="KW-1134">Transmembrane beta strand</keyword>